<dbReference type="AlphaFoldDB" id="A0A8R1IFV8"/>
<dbReference type="Proteomes" id="UP000005237">
    <property type="component" value="Unassembled WGS sequence"/>
</dbReference>
<reference evidence="1" key="2">
    <citation type="submission" date="2022-06" db="UniProtKB">
        <authorList>
            <consortium name="EnsemblMetazoa"/>
        </authorList>
    </citation>
    <scope>IDENTIFICATION</scope>
    <source>
        <strain evidence="1">DF5081</strain>
    </source>
</reference>
<keyword evidence="2" id="KW-1185">Reference proteome</keyword>
<protein>
    <submittedName>
        <fullName evidence="1">Uncharacterized protein</fullName>
    </submittedName>
</protein>
<reference evidence="2" key="1">
    <citation type="submission" date="2010-08" db="EMBL/GenBank/DDBJ databases">
        <authorList>
            <consortium name="Caenorhabditis japonica Sequencing Consortium"/>
            <person name="Wilson R.K."/>
        </authorList>
    </citation>
    <scope>NUCLEOTIDE SEQUENCE [LARGE SCALE GENOMIC DNA]</scope>
    <source>
        <strain evidence="2">DF5081</strain>
    </source>
</reference>
<proteinExistence type="predicted"/>
<accession>A0A8R1IFV8</accession>
<evidence type="ECO:0000313" key="1">
    <source>
        <dbReference type="EnsemblMetazoa" id="CJA26367.1"/>
    </source>
</evidence>
<sequence length="64" mass="7160">MEWMKGMGMDSGPEALILYLANLRMSELADSYVSRLQIGQRIARRSLQSDHCGHHQGATERKGA</sequence>
<organism evidence="1 2">
    <name type="scientific">Caenorhabditis japonica</name>
    <dbReference type="NCBI Taxonomy" id="281687"/>
    <lineage>
        <taxon>Eukaryota</taxon>
        <taxon>Metazoa</taxon>
        <taxon>Ecdysozoa</taxon>
        <taxon>Nematoda</taxon>
        <taxon>Chromadorea</taxon>
        <taxon>Rhabditida</taxon>
        <taxon>Rhabditina</taxon>
        <taxon>Rhabditomorpha</taxon>
        <taxon>Rhabditoidea</taxon>
        <taxon>Rhabditidae</taxon>
        <taxon>Peloderinae</taxon>
        <taxon>Caenorhabditis</taxon>
    </lineage>
</organism>
<name>A0A8R1IFV8_CAEJA</name>
<evidence type="ECO:0000313" key="2">
    <source>
        <dbReference type="Proteomes" id="UP000005237"/>
    </source>
</evidence>
<dbReference type="EnsemblMetazoa" id="CJA26367.1">
    <property type="protein sequence ID" value="CJA26367.1"/>
    <property type="gene ID" value="WBGene00181939"/>
</dbReference>